<dbReference type="AlphaFoldDB" id="F0F975"/>
<keyword evidence="2" id="KW-1185">Reference proteome</keyword>
<reference evidence="1 2" key="1">
    <citation type="submission" date="2011-01" db="EMBL/GenBank/DDBJ databases">
        <authorList>
            <person name="Muzny D."/>
            <person name="Qin X."/>
            <person name="Deng J."/>
            <person name="Jiang H."/>
            <person name="Liu Y."/>
            <person name="Qu J."/>
            <person name="Song X.-Z."/>
            <person name="Zhang L."/>
            <person name="Thornton R."/>
            <person name="Coyle M."/>
            <person name="Francisco L."/>
            <person name="Jackson L."/>
            <person name="Javaid M."/>
            <person name="Korchina V."/>
            <person name="Kovar C."/>
            <person name="Mata R."/>
            <person name="Mathew T."/>
            <person name="Ngo R."/>
            <person name="Nguyen L."/>
            <person name="Nguyen N."/>
            <person name="Okwuonu G."/>
            <person name="Ongeri F."/>
            <person name="Pham C."/>
            <person name="Simmons D."/>
            <person name="Wilczek-Boney K."/>
            <person name="Hale W."/>
            <person name="Jakkamsetti A."/>
            <person name="Pham P."/>
            <person name="Ruth R."/>
            <person name="San Lucas F."/>
            <person name="Warren J."/>
            <person name="Zhang J."/>
            <person name="Zhao Z."/>
            <person name="Zhou C."/>
            <person name="Zhu D."/>
            <person name="Lee S."/>
            <person name="Bess C."/>
            <person name="Blankenburg K."/>
            <person name="Forbes L."/>
            <person name="Fu Q."/>
            <person name="Gubbala S."/>
            <person name="Hirani K."/>
            <person name="Jayaseelan J.C."/>
            <person name="Lara F."/>
            <person name="Munidasa M."/>
            <person name="Palculict T."/>
            <person name="Patil S."/>
            <person name="Pu L.-L."/>
            <person name="Saada N."/>
            <person name="Tang L."/>
            <person name="Weissenberger G."/>
            <person name="Zhu Y."/>
            <person name="Hemphill L."/>
            <person name="Shang Y."/>
            <person name="Youmans B."/>
            <person name="Ayvaz T."/>
            <person name="Ross M."/>
            <person name="Santibanez J."/>
            <person name="Aqrawi P."/>
            <person name="Gross S."/>
            <person name="Joshi V."/>
            <person name="Fowler G."/>
            <person name="Nazareth L."/>
            <person name="Reid J."/>
            <person name="Worley K."/>
            <person name="Petrosino J."/>
            <person name="Highlander S."/>
            <person name="Gibbs R."/>
        </authorList>
    </citation>
    <scope>NUCLEOTIDE SEQUENCE [LARGE SCALE GENOMIC DNA]</scope>
    <source>
        <strain evidence="1 2">DSM 16608</strain>
    </source>
</reference>
<evidence type="ECO:0000313" key="1">
    <source>
        <dbReference type="EMBL" id="EGC19249.1"/>
    </source>
</evidence>
<comment type="caution">
    <text evidence="1">The sequence shown here is derived from an EMBL/GenBank/DDBJ whole genome shotgun (WGS) entry which is preliminary data.</text>
</comment>
<dbReference type="STRING" id="888743.HMPREF9141_2142"/>
<sequence length="46" mass="4574">MCSTDRAEEPCGPKSYTAGGDITAVGFPALDGTGTVFSAEGQSGMC</sequence>
<dbReference type="Proteomes" id="UP000005697">
    <property type="component" value="Unassembled WGS sequence"/>
</dbReference>
<dbReference type="HOGENOM" id="CLU_3187371_0_0_10"/>
<name>F0F975_9BACT</name>
<accession>F0F975</accession>
<gene>
    <name evidence="1" type="ORF">HMPREF9141_2142</name>
</gene>
<proteinExistence type="predicted"/>
<dbReference type="EMBL" id="AEWX01000029">
    <property type="protein sequence ID" value="EGC19249.1"/>
    <property type="molecule type" value="Genomic_DNA"/>
</dbReference>
<evidence type="ECO:0000313" key="2">
    <source>
        <dbReference type="Proteomes" id="UP000005697"/>
    </source>
</evidence>
<organism evidence="1 2">
    <name type="scientific">Prevotella multiformis DSM 16608</name>
    <dbReference type="NCBI Taxonomy" id="888743"/>
    <lineage>
        <taxon>Bacteria</taxon>
        <taxon>Pseudomonadati</taxon>
        <taxon>Bacteroidota</taxon>
        <taxon>Bacteroidia</taxon>
        <taxon>Bacteroidales</taxon>
        <taxon>Prevotellaceae</taxon>
        <taxon>Prevotella</taxon>
    </lineage>
</organism>
<protein>
    <submittedName>
        <fullName evidence="1">Uncharacterized protein</fullName>
    </submittedName>
</protein>